<comment type="caution">
    <text evidence="2">The sequence shown here is derived from an EMBL/GenBank/DDBJ whole genome shotgun (WGS) entry which is preliminary data.</text>
</comment>
<feature type="compositionally biased region" description="Basic residues" evidence="1">
    <location>
        <begin position="1"/>
        <end position="15"/>
    </location>
</feature>
<keyword evidence="3" id="KW-1185">Reference proteome</keyword>
<dbReference type="EMBL" id="JANPWB010000009">
    <property type="protein sequence ID" value="KAJ1158120.1"/>
    <property type="molecule type" value="Genomic_DNA"/>
</dbReference>
<dbReference type="Proteomes" id="UP001066276">
    <property type="component" value="Chromosome 5"/>
</dbReference>
<sequence length="67" mass="7037">MGQRLGRRGLMSRRTRASEGLGGGTPGVAAEETPRRARARGPFSSGRRPMTRLSDTPALFESGGGPP</sequence>
<accession>A0AAV7S4G8</accession>
<gene>
    <name evidence="2" type="ORF">NDU88_010814</name>
</gene>
<protein>
    <submittedName>
        <fullName evidence="2">Uncharacterized protein</fullName>
    </submittedName>
</protein>
<reference evidence="2" key="1">
    <citation type="journal article" date="2022" name="bioRxiv">
        <title>Sequencing and chromosome-scale assembly of the giantPleurodeles waltlgenome.</title>
        <authorList>
            <person name="Brown T."/>
            <person name="Elewa A."/>
            <person name="Iarovenko S."/>
            <person name="Subramanian E."/>
            <person name="Araus A.J."/>
            <person name="Petzold A."/>
            <person name="Susuki M."/>
            <person name="Suzuki K.-i.T."/>
            <person name="Hayashi T."/>
            <person name="Toyoda A."/>
            <person name="Oliveira C."/>
            <person name="Osipova E."/>
            <person name="Leigh N.D."/>
            <person name="Simon A."/>
            <person name="Yun M.H."/>
        </authorList>
    </citation>
    <scope>NUCLEOTIDE SEQUENCE</scope>
    <source>
        <strain evidence="2">20211129_DDA</strain>
        <tissue evidence="2">Liver</tissue>
    </source>
</reference>
<dbReference type="AlphaFoldDB" id="A0AAV7S4G8"/>
<name>A0AAV7S4G8_PLEWA</name>
<organism evidence="2 3">
    <name type="scientific">Pleurodeles waltl</name>
    <name type="common">Iberian ribbed newt</name>
    <dbReference type="NCBI Taxonomy" id="8319"/>
    <lineage>
        <taxon>Eukaryota</taxon>
        <taxon>Metazoa</taxon>
        <taxon>Chordata</taxon>
        <taxon>Craniata</taxon>
        <taxon>Vertebrata</taxon>
        <taxon>Euteleostomi</taxon>
        <taxon>Amphibia</taxon>
        <taxon>Batrachia</taxon>
        <taxon>Caudata</taxon>
        <taxon>Salamandroidea</taxon>
        <taxon>Salamandridae</taxon>
        <taxon>Pleurodelinae</taxon>
        <taxon>Pleurodeles</taxon>
    </lineage>
</organism>
<feature type="region of interest" description="Disordered" evidence="1">
    <location>
        <begin position="1"/>
        <end position="67"/>
    </location>
</feature>
<evidence type="ECO:0000313" key="2">
    <source>
        <dbReference type="EMBL" id="KAJ1158120.1"/>
    </source>
</evidence>
<evidence type="ECO:0000313" key="3">
    <source>
        <dbReference type="Proteomes" id="UP001066276"/>
    </source>
</evidence>
<proteinExistence type="predicted"/>
<evidence type="ECO:0000256" key="1">
    <source>
        <dbReference type="SAM" id="MobiDB-lite"/>
    </source>
</evidence>